<accession>A0A4R8FYX9</accession>
<feature type="transmembrane region" description="Helical" evidence="1">
    <location>
        <begin position="73"/>
        <end position="96"/>
    </location>
</feature>
<feature type="transmembrane region" description="Helical" evidence="1">
    <location>
        <begin position="116"/>
        <end position="138"/>
    </location>
</feature>
<keyword evidence="1" id="KW-1133">Transmembrane helix</keyword>
<name>A0A4R8FYX9_9GAMM</name>
<dbReference type="Proteomes" id="UP000294489">
    <property type="component" value="Unassembled WGS sequence"/>
</dbReference>
<dbReference type="RefSeq" id="WP_134015899.1">
    <property type="nucleotide sequence ID" value="NZ_SOEC01000002.1"/>
</dbReference>
<feature type="transmembrane region" description="Helical" evidence="1">
    <location>
        <begin position="37"/>
        <end position="61"/>
    </location>
</feature>
<sequence length="344" mass="38527">MTRPLVPIIGLVALGICLVGAFYDWTAFLRSWLVASLTWGALPLGAAAVLMTFAMTGGAWGQASQGVWRALTFTMPLFALAMLPVLFGVDALFSWTRPPSELPEVVRRKLLYLNEPFLLVRWIVYFVVWLGLAWLLAFKARLARSIAAPGLILWVFTLTFFSTDWYMSLEPEFYSDVFGLERICAMAASGMALGLWILAPHVTPAVRKDIANIWLAVLLSWAFMGFSQLIVIWSGNIPDEIIWYIHRAEGSWQWIGRMSFVLFLLIPFTILLSTAAKQSPGWLRIAAGICLAGYVLQTQWMVLPAFEEWRTAQSWLVPAALVAIGGGFIWVIGRSLEHQEAHDE</sequence>
<feature type="transmembrane region" description="Helical" evidence="1">
    <location>
        <begin position="179"/>
        <end position="199"/>
    </location>
</feature>
<feature type="transmembrane region" description="Helical" evidence="1">
    <location>
        <begin position="5"/>
        <end position="25"/>
    </location>
</feature>
<feature type="transmembrane region" description="Helical" evidence="1">
    <location>
        <begin position="254"/>
        <end position="275"/>
    </location>
</feature>
<dbReference type="EMBL" id="SOEC01000002">
    <property type="protein sequence ID" value="TDX32311.1"/>
    <property type="molecule type" value="Genomic_DNA"/>
</dbReference>
<evidence type="ECO:0000313" key="3">
    <source>
        <dbReference type="Proteomes" id="UP000294489"/>
    </source>
</evidence>
<proteinExistence type="predicted"/>
<feature type="transmembrane region" description="Helical" evidence="1">
    <location>
        <begin position="150"/>
        <end position="167"/>
    </location>
</feature>
<reference evidence="2 3" key="1">
    <citation type="submission" date="2019-03" db="EMBL/GenBank/DDBJ databases">
        <title>Freshwater and sediment microbial communities from various areas in North America, analyzing microbe dynamics in response to fracking.</title>
        <authorList>
            <person name="Lamendella R."/>
        </authorList>
    </citation>
    <scope>NUCLEOTIDE SEQUENCE [LARGE SCALE GENOMIC DNA]</scope>
    <source>
        <strain evidence="2 3">6_TX</strain>
    </source>
</reference>
<feature type="transmembrane region" description="Helical" evidence="1">
    <location>
        <begin position="315"/>
        <end position="333"/>
    </location>
</feature>
<feature type="transmembrane region" description="Helical" evidence="1">
    <location>
        <begin position="282"/>
        <end position="303"/>
    </location>
</feature>
<dbReference type="PANTHER" id="PTHR43044:SF1">
    <property type="entry name" value="QUINOL:CYTOCHROME C OXIDOREDUCTASE QUINONE-BINDING SUBUNIT 2"/>
    <property type="match status" value="1"/>
</dbReference>
<dbReference type="OrthoDB" id="140980at2"/>
<dbReference type="PANTHER" id="PTHR43044">
    <property type="match status" value="1"/>
</dbReference>
<organism evidence="2 3">
    <name type="scientific">Modicisalibacter xianhensis</name>
    <dbReference type="NCBI Taxonomy" id="442341"/>
    <lineage>
        <taxon>Bacteria</taxon>
        <taxon>Pseudomonadati</taxon>
        <taxon>Pseudomonadota</taxon>
        <taxon>Gammaproteobacteria</taxon>
        <taxon>Oceanospirillales</taxon>
        <taxon>Halomonadaceae</taxon>
        <taxon>Modicisalibacter</taxon>
    </lineage>
</organism>
<feature type="transmembrane region" description="Helical" evidence="1">
    <location>
        <begin position="211"/>
        <end position="234"/>
    </location>
</feature>
<keyword evidence="1" id="KW-0812">Transmembrane</keyword>
<keyword evidence="1" id="KW-0472">Membrane</keyword>
<gene>
    <name evidence="2" type="ORF">DFO67_102260</name>
</gene>
<evidence type="ECO:0000313" key="2">
    <source>
        <dbReference type="EMBL" id="TDX32311.1"/>
    </source>
</evidence>
<dbReference type="AlphaFoldDB" id="A0A4R8FYX9"/>
<comment type="caution">
    <text evidence="2">The sequence shown here is derived from an EMBL/GenBank/DDBJ whole genome shotgun (WGS) entry which is preliminary data.</text>
</comment>
<evidence type="ECO:0000256" key="1">
    <source>
        <dbReference type="SAM" id="Phobius"/>
    </source>
</evidence>
<protein>
    <submittedName>
        <fullName evidence="2">Quinol:cytochrome c oxidoreductase quinone-binding subunit 2</fullName>
    </submittedName>
</protein>